<evidence type="ECO:0000313" key="1">
    <source>
        <dbReference type="EMBL" id="GAF48572.1"/>
    </source>
</evidence>
<reference evidence="1 2" key="1">
    <citation type="submission" date="2014-02" db="EMBL/GenBank/DDBJ databases">
        <title>Whole genome shotgun sequence of Rhodococcus wratislaviensis NBRC 100605.</title>
        <authorList>
            <person name="Hosoyama A."/>
            <person name="Tsuchikane K."/>
            <person name="Yoshida I."/>
            <person name="Ohji S."/>
            <person name="Ichikawa N."/>
            <person name="Yamazoe A."/>
            <person name="Fujita N."/>
        </authorList>
    </citation>
    <scope>NUCLEOTIDE SEQUENCE [LARGE SCALE GENOMIC DNA]</scope>
    <source>
        <strain evidence="1 2">NBRC 100605</strain>
    </source>
</reference>
<keyword evidence="2" id="KW-1185">Reference proteome</keyword>
<dbReference type="AlphaFoldDB" id="X0QAG8"/>
<proteinExistence type="predicted"/>
<dbReference type="EMBL" id="BAWF01000055">
    <property type="protein sequence ID" value="GAF48572.1"/>
    <property type="molecule type" value="Genomic_DNA"/>
</dbReference>
<name>X0QAG8_RHOWR</name>
<protein>
    <submittedName>
        <fullName evidence="1">Uncharacterized protein</fullName>
    </submittedName>
</protein>
<comment type="caution">
    <text evidence="1">The sequence shown here is derived from an EMBL/GenBank/DDBJ whole genome shotgun (WGS) entry which is preliminary data.</text>
</comment>
<dbReference type="RefSeq" id="WP_156046720.1">
    <property type="nucleotide sequence ID" value="NZ_BAWF01000055.1"/>
</dbReference>
<evidence type="ECO:0000313" key="2">
    <source>
        <dbReference type="Proteomes" id="UP000019491"/>
    </source>
</evidence>
<accession>X0QAG8</accession>
<organism evidence="1 2">
    <name type="scientific">Rhodococcus wratislaviensis NBRC 100605</name>
    <dbReference type="NCBI Taxonomy" id="1219028"/>
    <lineage>
        <taxon>Bacteria</taxon>
        <taxon>Bacillati</taxon>
        <taxon>Actinomycetota</taxon>
        <taxon>Actinomycetes</taxon>
        <taxon>Mycobacteriales</taxon>
        <taxon>Nocardiaceae</taxon>
        <taxon>Rhodococcus</taxon>
    </lineage>
</organism>
<gene>
    <name evidence="1" type="ORF">RW1_055_00680</name>
</gene>
<dbReference type="Proteomes" id="UP000019491">
    <property type="component" value="Unassembled WGS sequence"/>
</dbReference>
<sequence length="116" mass="11743">MLIGLLEGLARQFQPRDEMTFGFPADSVTGEGVLDEKTCQIAADPPPQFSLINNAGPPGGPIVGGVSRVTWGGAKPAGGPARYGPEHLGPLVLIKGAGMGTDVTQFGERATTAAGG</sequence>